<dbReference type="PANTHER" id="PTHR44307:SF2">
    <property type="entry name" value="PHOSPHOETHANOLAMINE METHYLTRANSFERASE ISOFORM X1"/>
    <property type="match status" value="1"/>
</dbReference>
<reference evidence="6 7" key="1">
    <citation type="submission" date="2020-07" db="EMBL/GenBank/DDBJ databases">
        <title>Genomic Encyclopedia of Type Strains, Phase IV (KMG-IV): sequencing the most valuable type-strain genomes for metagenomic binning, comparative biology and taxonomic classification.</title>
        <authorList>
            <person name="Goeker M."/>
        </authorList>
    </citation>
    <scope>NUCLEOTIDE SEQUENCE [LARGE SCALE GENOMIC DNA]</scope>
    <source>
        <strain evidence="6 7">DSM 15730</strain>
    </source>
</reference>
<dbReference type="GO" id="GO:0008757">
    <property type="term" value="F:S-adenosylmethionine-dependent methyltransferase activity"/>
    <property type="evidence" value="ECO:0007669"/>
    <property type="project" value="InterPro"/>
</dbReference>
<keyword evidence="7" id="KW-1185">Reference proteome</keyword>
<dbReference type="EMBL" id="JACDUT010000006">
    <property type="protein sequence ID" value="MBA2875399.1"/>
    <property type="molecule type" value="Genomic_DNA"/>
</dbReference>
<dbReference type="InterPro" id="IPR013216">
    <property type="entry name" value="Methyltransf_11"/>
</dbReference>
<evidence type="ECO:0000256" key="3">
    <source>
        <dbReference type="ARBA" id="ARBA00022679"/>
    </source>
</evidence>
<keyword evidence="2 6" id="KW-0489">Methyltransferase</keyword>
<evidence type="ECO:0000256" key="4">
    <source>
        <dbReference type="ARBA" id="ARBA00025707"/>
    </source>
</evidence>
<evidence type="ECO:0000313" key="7">
    <source>
        <dbReference type="Proteomes" id="UP000523087"/>
    </source>
</evidence>
<comment type="pathway">
    <text evidence="4">Phospholipid metabolism.</text>
</comment>
<accession>A0A7V9Z7J4</accession>
<dbReference type="PANTHER" id="PTHR44307">
    <property type="entry name" value="PHOSPHOETHANOLAMINE METHYLTRANSFERASE"/>
    <property type="match status" value="1"/>
</dbReference>
<protein>
    <submittedName>
        <fullName evidence="6">Ubiquinone/menaquinone biosynthesis C-methylase UbiE</fullName>
    </submittedName>
</protein>
<dbReference type="GO" id="GO:0032259">
    <property type="term" value="P:methylation"/>
    <property type="evidence" value="ECO:0007669"/>
    <property type="project" value="UniProtKB-KW"/>
</dbReference>
<evidence type="ECO:0000313" key="6">
    <source>
        <dbReference type="EMBL" id="MBA2875399.1"/>
    </source>
</evidence>
<evidence type="ECO:0000256" key="1">
    <source>
        <dbReference type="ARBA" id="ARBA00005189"/>
    </source>
</evidence>
<feature type="domain" description="Methyltransferase type 11" evidence="5">
    <location>
        <begin position="40"/>
        <end position="134"/>
    </location>
</feature>
<gene>
    <name evidence="6" type="ORF">HNR31_002187</name>
</gene>
<dbReference type="SUPFAM" id="SSF53335">
    <property type="entry name" value="S-adenosyl-L-methionine-dependent methyltransferases"/>
    <property type="match status" value="1"/>
</dbReference>
<evidence type="ECO:0000259" key="5">
    <source>
        <dbReference type="Pfam" id="PF08241"/>
    </source>
</evidence>
<keyword evidence="6" id="KW-0830">Ubiquinone</keyword>
<comment type="caution">
    <text evidence="6">The sequence shown here is derived from an EMBL/GenBank/DDBJ whole genome shotgun (WGS) entry which is preliminary data.</text>
</comment>
<organism evidence="6 7">
    <name type="scientific">Thermaerobacillus caldiproteolyticus</name>
    <dbReference type="NCBI Taxonomy" id="247480"/>
    <lineage>
        <taxon>Bacteria</taxon>
        <taxon>Bacillati</taxon>
        <taxon>Bacillota</taxon>
        <taxon>Bacilli</taxon>
        <taxon>Bacillales</taxon>
        <taxon>Anoxybacillaceae</taxon>
        <taxon>Thermaerobacillus</taxon>
    </lineage>
</organism>
<dbReference type="Pfam" id="PF08241">
    <property type="entry name" value="Methyltransf_11"/>
    <property type="match status" value="1"/>
</dbReference>
<sequence>MTTYLDVLAELGIDSAHPGGFSLTKNILRKLNIQQTSSILDVGCGTGQTAAYIAEQYRANVTAIDIHPTMLQKAKERFASLSHPVHLYNTSIESLPFSSEQFDVILCESVLSFVSLSKALQEIYRVLKPKGKLLSIEVAHSQLTETEKKDITSFYGFRHLLTEQQWEAYLHKNGFHKVQTAYHPVMQQRVLAATPFTITADVSEEMLTILHTHEHMTKQYGRRLGYCIFSCEK</sequence>
<dbReference type="Gene3D" id="3.40.50.150">
    <property type="entry name" value="Vaccinia Virus protein VP39"/>
    <property type="match status" value="1"/>
</dbReference>
<dbReference type="CDD" id="cd02440">
    <property type="entry name" value="AdoMet_MTases"/>
    <property type="match status" value="1"/>
</dbReference>
<dbReference type="AlphaFoldDB" id="A0A7V9Z7J4"/>
<evidence type="ECO:0000256" key="2">
    <source>
        <dbReference type="ARBA" id="ARBA00022603"/>
    </source>
</evidence>
<keyword evidence="3" id="KW-0808">Transferase</keyword>
<dbReference type="Proteomes" id="UP000523087">
    <property type="component" value="Unassembled WGS sequence"/>
</dbReference>
<comment type="pathway">
    <text evidence="1">Lipid metabolism.</text>
</comment>
<name>A0A7V9Z7J4_9BACL</name>
<proteinExistence type="predicted"/>
<dbReference type="RefSeq" id="WP_181556222.1">
    <property type="nucleotide sequence ID" value="NZ_JACDUT010000006.1"/>
</dbReference>
<dbReference type="InterPro" id="IPR029063">
    <property type="entry name" value="SAM-dependent_MTases_sf"/>
</dbReference>